<dbReference type="NCBIfam" id="NF035944">
    <property type="entry name" value="PEPxxWA-CTERM"/>
    <property type="match status" value="1"/>
</dbReference>
<dbReference type="KEGG" id="spii:G7077_09525"/>
<evidence type="ECO:0000256" key="1">
    <source>
        <dbReference type="SAM" id="SignalP"/>
    </source>
</evidence>
<gene>
    <name evidence="3" type="ORF">G7077_09525</name>
</gene>
<keyword evidence="1" id="KW-0732">Signal</keyword>
<keyword evidence="4" id="KW-1185">Reference proteome</keyword>
<sequence length="225" mass="22630">MITLRKALLAAAATVMSATAAQAQVTLTFNEGTGGLGAGEVSLATFDGDATTYGGVVGGVVMTGSNGNGADPAVGGQGDPYLSVLGGQTADFDFSGFSGGGLSQLGLDFGSADTYNLFTLFLTGAMVSSVQFTGQDIINAGNIADGNQTAGRTNGRLTFFADAGATITGLRLQSDANSLETDNYGVIASVPEPATWGMMLLGFGGIGAAMRRSRRSKSDARLQIA</sequence>
<feature type="signal peptide" evidence="1">
    <location>
        <begin position="1"/>
        <end position="23"/>
    </location>
</feature>
<dbReference type="Pfam" id="PF07589">
    <property type="entry name" value="PEP-CTERM"/>
    <property type="match status" value="1"/>
</dbReference>
<feature type="domain" description="Ice-binding protein C-terminal" evidence="2">
    <location>
        <begin position="189"/>
        <end position="214"/>
    </location>
</feature>
<evidence type="ECO:0000259" key="2">
    <source>
        <dbReference type="Pfam" id="PF07589"/>
    </source>
</evidence>
<proteinExistence type="predicted"/>
<name>A0A6G7YQT1_9SPHN</name>
<dbReference type="NCBIfam" id="TIGR02595">
    <property type="entry name" value="PEP_CTERM"/>
    <property type="match status" value="1"/>
</dbReference>
<accession>A0A6G7YQT1</accession>
<dbReference type="Proteomes" id="UP000503222">
    <property type="component" value="Chromosome"/>
</dbReference>
<dbReference type="EMBL" id="CP049869">
    <property type="protein sequence ID" value="QIK79100.1"/>
    <property type="molecule type" value="Genomic_DNA"/>
</dbReference>
<reference evidence="3 4" key="1">
    <citation type="submission" date="2020-03" db="EMBL/GenBank/DDBJ databases">
        <title>Sphingomonas sp. nov., isolated from fish.</title>
        <authorList>
            <person name="Hyun D.-W."/>
            <person name="Bae J.-W."/>
        </authorList>
    </citation>
    <scope>NUCLEOTIDE SEQUENCE [LARGE SCALE GENOMIC DNA]</scope>
    <source>
        <strain evidence="3 4">HDW15B</strain>
    </source>
</reference>
<evidence type="ECO:0000313" key="4">
    <source>
        <dbReference type="Proteomes" id="UP000503222"/>
    </source>
</evidence>
<evidence type="ECO:0000313" key="3">
    <source>
        <dbReference type="EMBL" id="QIK79100.1"/>
    </source>
</evidence>
<feature type="chain" id="PRO_5026101977" evidence="1">
    <location>
        <begin position="24"/>
        <end position="225"/>
    </location>
</feature>
<dbReference type="RefSeq" id="WP_166411490.1">
    <property type="nucleotide sequence ID" value="NZ_CP049869.1"/>
</dbReference>
<protein>
    <submittedName>
        <fullName evidence="3">PEP-CTERM sorting domain-containing protein</fullName>
    </submittedName>
</protein>
<organism evidence="3 4">
    <name type="scientific">Sphingomonas piscis</name>
    <dbReference type="NCBI Taxonomy" id="2714943"/>
    <lineage>
        <taxon>Bacteria</taxon>
        <taxon>Pseudomonadati</taxon>
        <taxon>Pseudomonadota</taxon>
        <taxon>Alphaproteobacteria</taxon>
        <taxon>Sphingomonadales</taxon>
        <taxon>Sphingomonadaceae</taxon>
        <taxon>Sphingomonas</taxon>
    </lineage>
</organism>
<dbReference type="InterPro" id="IPR013424">
    <property type="entry name" value="Ice-binding_C"/>
</dbReference>
<dbReference type="AlphaFoldDB" id="A0A6G7YQT1"/>